<keyword evidence="3" id="KW-0328">Glycosyltransferase</keyword>
<keyword evidence="2" id="KW-1003">Cell membrane</keyword>
<evidence type="ECO:0000256" key="4">
    <source>
        <dbReference type="ARBA" id="ARBA00022679"/>
    </source>
</evidence>
<dbReference type="Pfam" id="PF00535">
    <property type="entry name" value="Glycos_transf_2"/>
    <property type="match status" value="1"/>
</dbReference>
<name>A0A1R1L8P7_9MICC</name>
<evidence type="ECO:0000256" key="9">
    <source>
        <dbReference type="ARBA" id="ARBA00040345"/>
    </source>
</evidence>
<dbReference type="GO" id="GO:0005886">
    <property type="term" value="C:plasma membrane"/>
    <property type="evidence" value="ECO:0007669"/>
    <property type="project" value="UniProtKB-SubCell"/>
</dbReference>
<evidence type="ECO:0000256" key="2">
    <source>
        <dbReference type="ARBA" id="ARBA00022475"/>
    </source>
</evidence>
<evidence type="ECO:0000256" key="3">
    <source>
        <dbReference type="ARBA" id="ARBA00022676"/>
    </source>
</evidence>
<protein>
    <recommendedName>
        <fullName evidence="9">4,4'-diaponeurosporenoate glycosyltransferase</fullName>
    </recommendedName>
</protein>
<organism evidence="11 12">
    <name type="scientific">Tersicoccus phoenicis</name>
    <dbReference type="NCBI Taxonomy" id="554083"/>
    <lineage>
        <taxon>Bacteria</taxon>
        <taxon>Bacillati</taxon>
        <taxon>Actinomycetota</taxon>
        <taxon>Actinomycetes</taxon>
        <taxon>Micrococcales</taxon>
        <taxon>Micrococcaceae</taxon>
        <taxon>Tersicoccus</taxon>
    </lineage>
</organism>
<evidence type="ECO:0000259" key="10">
    <source>
        <dbReference type="Pfam" id="PF00535"/>
    </source>
</evidence>
<dbReference type="PANTHER" id="PTHR43646:SF2">
    <property type="entry name" value="GLYCOSYLTRANSFERASE 2-LIKE DOMAIN-CONTAINING PROTEIN"/>
    <property type="match status" value="1"/>
</dbReference>
<reference evidence="11 12" key="1">
    <citation type="submission" date="2016-12" db="EMBL/GenBank/DDBJ databases">
        <title>Draft genome of Tersicoccus phoenicis 1P05MA.</title>
        <authorList>
            <person name="Nakajima Y."/>
            <person name="Yoshizawa S."/>
            <person name="Nakamura K."/>
            <person name="Ogura Y."/>
            <person name="Hayashi T."/>
            <person name="Kogure K."/>
        </authorList>
    </citation>
    <scope>NUCLEOTIDE SEQUENCE [LARGE SCALE GENOMIC DNA]</scope>
    <source>
        <strain evidence="11 12">1p05MA</strain>
    </source>
</reference>
<comment type="caution">
    <text evidence="11">The sequence shown here is derived from an EMBL/GenBank/DDBJ whole genome shotgun (WGS) entry which is preliminary data.</text>
</comment>
<comment type="pathway">
    <text evidence="7">Carotenoid biosynthesis; staphyloxanthin biosynthesis; staphyloxanthin from farnesyl diphosphate: step 4/5.</text>
</comment>
<evidence type="ECO:0000256" key="7">
    <source>
        <dbReference type="ARBA" id="ARBA00037904"/>
    </source>
</evidence>
<sequence>MPAAPTFDAATLPHGAVIIPAHNEESVIARTLTPLAPLAAAGAIDVVVACNGCSDRTAEIARGFPGMTVLDLATASKTAALNAADAATGAWPRLYLDADIEITAATLQALFLHLSEPERLAARPVADYDTDAAGPLVRAYYRARRRVPELHRHLWGAGAYAVSAAGHARLGRFPDVTADDAWADSRFAPEEKQVIATTPVVIRTPRTTGALVATLGRVYGGVAQLDGGEPVADRGSGSGLRNLLASIDGARTTIDAAVYAGIVAAARLRLRLSAALREPGHWARDESSR</sequence>
<dbReference type="AlphaFoldDB" id="A0A1R1L8P7"/>
<dbReference type="EMBL" id="MRDE01000068">
    <property type="protein sequence ID" value="OMH23920.1"/>
    <property type="molecule type" value="Genomic_DNA"/>
</dbReference>
<feature type="domain" description="Glycosyltransferase 2-like" evidence="10">
    <location>
        <begin position="17"/>
        <end position="135"/>
    </location>
</feature>
<dbReference type="STRING" id="554083.BKD30_10865"/>
<evidence type="ECO:0000256" key="8">
    <source>
        <dbReference type="ARBA" id="ARBA00038120"/>
    </source>
</evidence>
<keyword evidence="5" id="KW-0472">Membrane</keyword>
<comment type="subcellular location">
    <subcellularLocation>
        <location evidence="1">Cell membrane</location>
    </subcellularLocation>
</comment>
<keyword evidence="4" id="KW-0808">Transferase</keyword>
<evidence type="ECO:0000313" key="11">
    <source>
        <dbReference type="EMBL" id="OMH23920.1"/>
    </source>
</evidence>
<comment type="function">
    <text evidence="6">Catalyzes the glycosylation of 4,4'-diaponeurosporenoate, i.e. the esterification of glucose at the C1'' position with the carboxyl group of 4,4'-diaponeurosporenic acid, to form glycosyl-4,4'-diaponeurosporenoate. This is a step in the biosynthesis of staphyloxanthin, an orange pigment present in most staphylococci strains.</text>
</comment>
<dbReference type="PANTHER" id="PTHR43646">
    <property type="entry name" value="GLYCOSYLTRANSFERASE"/>
    <property type="match status" value="1"/>
</dbReference>
<evidence type="ECO:0000256" key="5">
    <source>
        <dbReference type="ARBA" id="ARBA00023136"/>
    </source>
</evidence>
<gene>
    <name evidence="11" type="ORF">BKD30_10865</name>
</gene>
<evidence type="ECO:0000256" key="1">
    <source>
        <dbReference type="ARBA" id="ARBA00004236"/>
    </source>
</evidence>
<dbReference type="GO" id="GO:0016757">
    <property type="term" value="F:glycosyltransferase activity"/>
    <property type="evidence" value="ECO:0007669"/>
    <property type="project" value="UniProtKB-KW"/>
</dbReference>
<accession>A0A1R1L8P7</accession>
<dbReference type="Proteomes" id="UP000187085">
    <property type="component" value="Unassembled WGS sequence"/>
</dbReference>
<evidence type="ECO:0000313" key="12">
    <source>
        <dbReference type="Proteomes" id="UP000187085"/>
    </source>
</evidence>
<comment type="similarity">
    <text evidence="8">Belongs to the glycosyltransferase 2 family. CrtQ subfamily.</text>
</comment>
<dbReference type="Gene3D" id="3.90.550.10">
    <property type="entry name" value="Spore Coat Polysaccharide Biosynthesis Protein SpsA, Chain A"/>
    <property type="match status" value="1"/>
</dbReference>
<dbReference type="InterPro" id="IPR001173">
    <property type="entry name" value="Glyco_trans_2-like"/>
</dbReference>
<proteinExistence type="inferred from homology"/>
<dbReference type="SUPFAM" id="SSF53448">
    <property type="entry name" value="Nucleotide-diphospho-sugar transferases"/>
    <property type="match status" value="1"/>
</dbReference>
<evidence type="ECO:0000256" key="6">
    <source>
        <dbReference type="ARBA" id="ARBA00037281"/>
    </source>
</evidence>
<dbReference type="InterPro" id="IPR029044">
    <property type="entry name" value="Nucleotide-diphossugar_trans"/>
</dbReference>
<keyword evidence="12" id="KW-1185">Reference proteome</keyword>